<comment type="caution">
    <text evidence="2">The sequence shown here is derived from an EMBL/GenBank/DDBJ whole genome shotgun (WGS) entry which is preliminary data.</text>
</comment>
<dbReference type="InterPro" id="IPR019546">
    <property type="entry name" value="TAT_signal_bac_arc"/>
</dbReference>
<evidence type="ECO:0000259" key="1">
    <source>
        <dbReference type="Pfam" id="PF04015"/>
    </source>
</evidence>
<proteinExistence type="predicted"/>
<evidence type="ECO:0000313" key="2">
    <source>
        <dbReference type="EMBL" id="MFC1572077.1"/>
    </source>
</evidence>
<gene>
    <name evidence="2" type="ORF">ACFL6M_00605</name>
</gene>
<dbReference type="PROSITE" id="PS51318">
    <property type="entry name" value="TAT"/>
    <property type="match status" value="1"/>
</dbReference>
<dbReference type="EMBL" id="JBHPKH010000003">
    <property type="protein sequence ID" value="MFC1572077.1"/>
    <property type="molecule type" value="Genomic_DNA"/>
</dbReference>
<organism evidence="2 3">
    <name type="scientific">Eiseniibacteriota bacterium</name>
    <dbReference type="NCBI Taxonomy" id="2212470"/>
    <lineage>
        <taxon>Bacteria</taxon>
        <taxon>Candidatus Eiseniibacteriota</taxon>
    </lineage>
</organism>
<dbReference type="Pfam" id="PF04015">
    <property type="entry name" value="DUF362"/>
    <property type="match status" value="1"/>
</dbReference>
<dbReference type="InterPro" id="IPR006311">
    <property type="entry name" value="TAT_signal"/>
</dbReference>
<protein>
    <submittedName>
        <fullName evidence="2">DUF362 domain-containing protein</fullName>
    </submittedName>
</protein>
<dbReference type="Proteomes" id="UP001593833">
    <property type="component" value="Unassembled WGS sequence"/>
</dbReference>
<dbReference type="InterPro" id="IPR007160">
    <property type="entry name" value="DUF362"/>
</dbReference>
<feature type="domain" description="DUF362" evidence="1">
    <location>
        <begin position="81"/>
        <end position="272"/>
    </location>
</feature>
<dbReference type="PROSITE" id="PS51257">
    <property type="entry name" value="PROKAR_LIPOPROTEIN"/>
    <property type="match status" value="1"/>
</dbReference>
<name>A0ABV6YIA7_UNCEI</name>
<reference evidence="2 3" key="1">
    <citation type="submission" date="2024-09" db="EMBL/GenBank/DDBJ databases">
        <authorList>
            <person name="D'Angelo T."/>
        </authorList>
    </citation>
    <scope>NUCLEOTIDE SEQUENCE [LARGE SCALE GENOMIC DNA]</scope>
    <source>
        <strain evidence="2">SAG AM-320-E07</strain>
    </source>
</reference>
<accession>A0ABV6YIA7</accession>
<dbReference type="NCBIfam" id="TIGR01409">
    <property type="entry name" value="TAT_signal_seq"/>
    <property type="match status" value="1"/>
</dbReference>
<sequence>MKPNDGYTRRDFLKDSALLGTAAVLGSSGLACGPRSRGHAPTAKLPMDLAVVGGGSPAQNCMAAVEALGGFGRFVHPGDRVVVKPNPIGRSQPEQAINTHPDMIEAVVRSCLEHGAADVLVVSHDAMPSMIGNGTAAAVQQAGGTLKALDRVDEYREVVVPRGRILRTENIAIDVLEADVFINMPIAKHHAGAEVTFAMKNLMGVNWDRIRFHRTDLQQCIAELAGAVRHDLIIMDANHVLLTNGPAGPGEVRNVGEVIAGVDPVAVDAFTMRYFGREPGTIGHIRIAHELGIGEIDLGRLRIKEFTA</sequence>
<evidence type="ECO:0000313" key="3">
    <source>
        <dbReference type="Proteomes" id="UP001593833"/>
    </source>
</evidence>
<keyword evidence="3" id="KW-1185">Reference proteome</keyword>